<evidence type="ECO:0000313" key="2">
    <source>
        <dbReference type="EMBL" id="QQZ51450.1"/>
    </source>
</evidence>
<accession>A0A974P6T4</accession>
<gene>
    <name evidence="2" type="ORF">JKL49_10810</name>
</gene>
<organism evidence="2">
    <name type="scientific">Phenylobacterium glaciei</name>
    <dbReference type="NCBI Taxonomy" id="2803784"/>
    <lineage>
        <taxon>Bacteria</taxon>
        <taxon>Pseudomonadati</taxon>
        <taxon>Pseudomonadota</taxon>
        <taxon>Alphaproteobacteria</taxon>
        <taxon>Caulobacterales</taxon>
        <taxon>Caulobacteraceae</taxon>
        <taxon>Phenylobacterium</taxon>
    </lineage>
</organism>
<proteinExistence type="predicted"/>
<dbReference type="EMBL" id="CP068570">
    <property type="protein sequence ID" value="QQZ51450.1"/>
    <property type="molecule type" value="Genomic_DNA"/>
</dbReference>
<name>A0A974P6T4_9CAUL</name>
<feature type="region of interest" description="Disordered" evidence="1">
    <location>
        <begin position="1"/>
        <end position="34"/>
    </location>
</feature>
<protein>
    <submittedName>
        <fullName evidence="2">Uncharacterized protein</fullName>
    </submittedName>
</protein>
<sequence>MAEWGHASSSSADRGAQPARRLRHRRPPIVAPAGSSLGELEPLYSANAGREALTIRVASNGCTKKEDFAFFVEKKGMR</sequence>
<evidence type="ECO:0000256" key="1">
    <source>
        <dbReference type="SAM" id="MobiDB-lite"/>
    </source>
</evidence>
<reference evidence="2" key="1">
    <citation type="submission" date="2021-01" db="EMBL/GenBank/DDBJ databases">
        <title>Genome sequence of Phenylobacterium sp. 20VBR1 isolated from a valley glaceir, Ny-Alesund, Svalbard.</title>
        <authorList>
            <person name="Thomas F.A."/>
            <person name="Krishnan K.P."/>
            <person name="Sinha R.K."/>
        </authorList>
    </citation>
    <scope>NUCLEOTIDE SEQUENCE</scope>
    <source>
        <strain evidence="2">20VBR1</strain>
    </source>
</reference>
<dbReference type="AlphaFoldDB" id="A0A974P6T4"/>